<dbReference type="InterPro" id="IPR028082">
    <property type="entry name" value="Peripla_BP_I"/>
</dbReference>
<protein>
    <submittedName>
        <fullName evidence="5">ABC transporter substrate-binding protein</fullName>
    </submittedName>
</protein>
<dbReference type="PANTHER" id="PTHR47235">
    <property type="entry name" value="BLR6548 PROTEIN"/>
    <property type="match status" value="1"/>
</dbReference>
<evidence type="ECO:0000256" key="3">
    <source>
        <dbReference type="SAM" id="SignalP"/>
    </source>
</evidence>
<feature type="chain" id="PRO_5040829533" evidence="3">
    <location>
        <begin position="29"/>
        <end position="404"/>
    </location>
</feature>
<reference evidence="5 6" key="2">
    <citation type="journal article" date="2022" name="Int. J. Syst. Evol. Microbiol.">
        <title>Strains of Bradyrhizobium barranii sp. nov. associated with legumes native to Canada are symbionts of soybeans and belong to different subspecies (subsp. barranii subsp. nov. and subsp. apii subsp. nov.) and symbiovars (sv. glycinearum and sv. septentrionale).</title>
        <authorList>
            <person name="Bromfield E.S.P."/>
            <person name="Cloutier S."/>
            <person name="Wasai-Hara S."/>
            <person name="Minamisawa K."/>
        </authorList>
    </citation>
    <scope>NUCLEOTIDE SEQUENCE [LARGE SCALE GENOMIC DNA]</scope>
    <source>
        <strain evidence="5 6">323S2</strain>
    </source>
</reference>
<proteinExistence type="inferred from homology"/>
<evidence type="ECO:0000256" key="1">
    <source>
        <dbReference type="ARBA" id="ARBA00010062"/>
    </source>
</evidence>
<dbReference type="SUPFAM" id="SSF53822">
    <property type="entry name" value="Periplasmic binding protein-like I"/>
    <property type="match status" value="1"/>
</dbReference>
<sequence length="404" mass="43725">MPSMSGRQLVRGVVALLAALGAASAATAGNYDTGATDTSIKLGQTMPYSGPASAYSAIGRAEIAYFKMLNDKGGINGRKVELLSMDDGYSPSKTVEQVRRLAESDEVLAMFSMLGTGPNIAAQKYLNAKKIPQLFPSSGASRWNDPQHFPWTTGSQPTYRTEGRIYAKWILANKPNAKIAVITPNEDPGRDYLAGFKEGLGEHVNQIVSEATYETSDPTVDSQIVKFKAAGADVVFNECTPKFAAQAIKKIAELGWKPQIILPAVSNSVGSVLVPAGLDNSVGIVTGAFQKDPGDPRWENDSGMKAWREWMKTYNSGADPADVFNVTGYTMAQIMELVLQRAGDDLTRANLMKQTQSFKDVDLPMLLPGIKLNTSAEQVTPIRQLQMARFNGKSWELFGDVIGE</sequence>
<dbReference type="PANTHER" id="PTHR47235:SF1">
    <property type="entry name" value="BLR6548 PROTEIN"/>
    <property type="match status" value="1"/>
</dbReference>
<dbReference type="CDD" id="cd06343">
    <property type="entry name" value="PBP1_ABC_ligand_binding-like"/>
    <property type="match status" value="1"/>
</dbReference>
<accession>A0A9X9YMK0</accession>
<feature type="domain" description="Leucine-binding protein" evidence="4">
    <location>
        <begin position="39"/>
        <end position="391"/>
    </location>
</feature>
<dbReference type="AlphaFoldDB" id="A0A9X9YMK0"/>
<dbReference type="Pfam" id="PF13458">
    <property type="entry name" value="Peripla_BP_6"/>
    <property type="match status" value="1"/>
</dbReference>
<dbReference type="RefSeq" id="WP_166349828.1">
    <property type="nucleotide sequence ID" value="NZ_CP088280.1"/>
</dbReference>
<feature type="signal peptide" evidence="3">
    <location>
        <begin position="1"/>
        <end position="28"/>
    </location>
</feature>
<name>A0A9X9YMK0_9BRAD</name>
<dbReference type="EMBL" id="CP088280">
    <property type="protein sequence ID" value="UGX92155.1"/>
    <property type="molecule type" value="Genomic_DNA"/>
</dbReference>
<evidence type="ECO:0000259" key="4">
    <source>
        <dbReference type="Pfam" id="PF13458"/>
    </source>
</evidence>
<keyword evidence="2 3" id="KW-0732">Signal</keyword>
<dbReference type="InterPro" id="IPR028081">
    <property type="entry name" value="Leu-bd"/>
</dbReference>
<reference evidence="5 6" key="1">
    <citation type="journal article" date="2017" name="Syst. Appl. Microbiol.">
        <title>Soybeans inoculated with root zone soils of Canadian native legumes harbour diverse and novel Bradyrhizobium spp. that possess agricultural potential.</title>
        <authorList>
            <person name="Bromfield E.S.P."/>
            <person name="Cloutier S."/>
            <person name="Tambong J.T."/>
            <person name="Tran Thi T.V."/>
        </authorList>
    </citation>
    <scope>NUCLEOTIDE SEQUENCE [LARGE SCALE GENOMIC DNA]</scope>
    <source>
        <strain evidence="5 6">323S2</strain>
    </source>
</reference>
<dbReference type="Gene3D" id="3.40.50.2300">
    <property type="match status" value="2"/>
</dbReference>
<evidence type="ECO:0000256" key="2">
    <source>
        <dbReference type="ARBA" id="ARBA00022729"/>
    </source>
</evidence>
<evidence type="ECO:0000313" key="6">
    <source>
        <dbReference type="Proteomes" id="UP000564836"/>
    </source>
</evidence>
<evidence type="ECO:0000313" key="5">
    <source>
        <dbReference type="EMBL" id="UGX92155.1"/>
    </source>
</evidence>
<gene>
    <name evidence="5" type="ORF">G6321_00041600</name>
</gene>
<organism evidence="5 6">
    <name type="scientific">Bradyrhizobium barranii subsp. barranii</name>
    <dbReference type="NCBI Taxonomy" id="2823807"/>
    <lineage>
        <taxon>Bacteria</taxon>
        <taxon>Pseudomonadati</taxon>
        <taxon>Pseudomonadota</taxon>
        <taxon>Alphaproteobacteria</taxon>
        <taxon>Hyphomicrobiales</taxon>
        <taxon>Nitrobacteraceae</taxon>
        <taxon>Bradyrhizobium</taxon>
        <taxon>Bradyrhizobium barranii</taxon>
    </lineage>
</organism>
<dbReference type="Proteomes" id="UP000564836">
    <property type="component" value="Chromosome"/>
</dbReference>
<comment type="similarity">
    <text evidence="1">Belongs to the leucine-binding protein family.</text>
</comment>